<keyword evidence="2" id="KW-1185">Reference proteome</keyword>
<protein>
    <submittedName>
        <fullName evidence="1">Uncharacterized protein</fullName>
    </submittedName>
</protein>
<evidence type="ECO:0000313" key="2">
    <source>
        <dbReference type="Proteomes" id="UP001176429"/>
    </source>
</evidence>
<gene>
    <name evidence="1" type="ORF">Q5H93_04835</name>
</gene>
<sequence length="231" mass="26493">MKKKYFSYFENPFLALRMPRPAYKEQAQHTLRAVREADLGAAFEPLCETLETAINDFDENLTEREESTAGDTRAYHTARANWLEFVDDTYIDYVKPKLRKLDGFADFKPYGKSRLDALTQEDLIVKSNALIELYVEYEDKLYPTLVKDARAKLKAMTDVDEHRDTQDATTDTTILDLADDRRAIALAQRRVKAQLELTFDEPDKVYSFFDFAKATVNKSGKAKPTPKPAAN</sequence>
<reference evidence="1" key="1">
    <citation type="submission" date="2023-07" db="EMBL/GenBank/DDBJ databases">
        <authorList>
            <person name="Kim M.K."/>
        </authorList>
    </citation>
    <scope>NUCLEOTIDE SEQUENCE</scope>
    <source>
        <strain evidence="1">ASUV-10-1</strain>
    </source>
</reference>
<comment type="caution">
    <text evidence="1">The sequence shown here is derived from an EMBL/GenBank/DDBJ whole genome shotgun (WGS) entry which is preliminary data.</text>
</comment>
<organism evidence="1 2">
    <name type="scientific">Hymenobacter aranciens</name>
    <dbReference type="NCBI Taxonomy" id="3063996"/>
    <lineage>
        <taxon>Bacteria</taxon>
        <taxon>Pseudomonadati</taxon>
        <taxon>Bacteroidota</taxon>
        <taxon>Cytophagia</taxon>
        <taxon>Cytophagales</taxon>
        <taxon>Hymenobacteraceae</taxon>
        <taxon>Hymenobacter</taxon>
    </lineage>
</organism>
<dbReference type="RefSeq" id="WP_305005366.1">
    <property type="nucleotide sequence ID" value="NZ_JAUQSY010000003.1"/>
</dbReference>
<dbReference type="EMBL" id="JAUQSY010000003">
    <property type="protein sequence ID" value="MDO7874048.1"/>
    <property type="molecule type" value="Genomic_DNA"/>
</dbReference>
<accession>A0ABT9BBW9</accession>
<evidence type="ECO:0000313" key="1">
    <source>
        <dbReference type="EMBL" id="MDO7874048.1"/>
    </source>
</evidence>
<dbReference type="Proteomes" id="UP001176429">
    <property type="component" value="Unassembled WGS sequence"/>
</dbReference>
<name>A0ABT9BBW9_9BACT</name>
<proteinExistence type="predicted"/>